<evidence type="ECO:0000256" key="1">
    <source>
        <dbReference type="ARBA" id="ARBA00022801"/>
    </source>
</evidence>
<comment type="similarity">
    <text evidence="2">Belongs to the glycosyl hydrolase 88 family.</text>
</comment>
<evidence type="ECO:0000313" key="5">
    <source>
        <dbReference type="Proteomes" id="UP000287166"/>
    </source>
</evidence>
<accession>A0A401GKJ0</accession>
<dbReference type="OrthoDB" id="2317065at2759"/>
<keyword evidence="1 4" id="KW-0378">Hydrolase</keyword>
<protein>
    <submittedName>
        <fullName evidence="4">D-4,5 unsaturated-glucuronyl hydrolase-like protein</fullName>
    </submittedName>
</protein>
<dbReference type="PANTHER" id="PTHR36845:SF1">
    <property type="entry name" value="HYDROLASE, PUTATIVE (AFU_ORTHOLOGUE AFUA_7G05090)-RELATED"/>
    <property type="match status" value="1"/>
</dbReference>
<name>A0A401GKJ0_9APHY</name>
<dbReference type="GO" id="GO:0000272">
    <property type="term" value="P:polysaccharide catabolic process"/>
    <property type="evidence" value="ECO:0007669"/>
    <property type="project" value="TreeGrafter"/>
</dbReference>
<dbReference type="STRING" id="139825.A0A401GKJ0"/>
<dbReference type="InterPro" id="IPR052369">
    <property type="entry name" value="UG_Glycosaminoglycan_Hydrolase"/>
</dbReference>
<feature type="signal peptide" evidence="3">
    <location>
        <begin position="1"/>
        <end position="18"/>
    </location>
</feature>
<comment type="caution">
    <text evidence="4">The sequence shown here is derived from an EMBL/GenBank/DDBJ whole genome shotgun (WGS) entry which is preliminary data.</text>
</comment>
<keyword evidence="5" id="KW-1185">Reference proteome</keyword>
<dbReference type="AlphaFoldDB" id="A0A401GKJ0"/>
<dbReference type="InParanoid" id="A0A401GKJ0"/>
<organism evidence="4 5">
    <name type="scientific">Sparassis crispa</name>
    <dbReference type="NCBI Taxonomy" id="139825"/>
    <lineage>
        <taxon>Eukaryota</taxon>
        <taxon>Fungi</taxon>
        <taxon>Dikarya</taxon>
        <taxon>Basidiomycota</taxon>
        <taxon>Agaricomycotina</taxon>
        <taxon>Agaricomycetes</taxon>
        <taxon>Polyporales</taxon>
        <taxon>Sparassidaceae</taxon>
        <taxon>Sparassis</taxon>
    </lineage>
</organism>
<feature type="chain" id="PRO_5019186205" evidence="3">
    <location>
        <begin position="19"/>
        <end position="405"/>
    </location>
</feature>
<dbReference type="Gene3D" id="1.50.10.10">
    <property type="match status" value="1"/>
</dbReference>
<proteinExistence type="inferred from homology"/>
<dbReference type="SUPFAM" id="SSF48208">
    <property type="entry name" value="Six-hairpin glycosidases"/>
    <property type="match status" value="1"/>
</dbReference>
<dbReference type="InterPro" id="IPR008928">
    <property type="entry name" value="6-hairpin_glycosidase_sf"/>
</dbReference>
<evidence type="ECO:0000256" key="3">
    <source>
        <dbReference type="SAM" id="SignalP"/>
    </source>
</evidence>
<dbReference type="InterPro" id="IPR012341">
    <property type="entry name" value="6hp_glycosidase-like_sf"/>
</dbReference>
<gene>
    <name evidence="4" type="ORF">SCP_0410720</name>
</gene>
<dbReference type="Proteomes" id="UP000287166">
    <property type="component" value="Unassembled WGS sequence"/>
</dbReference>
<dbReference type="GeneID" id="38779604"/>
<dbReference type="EMBL" id="BFAD01000004">
    <property type="protein sequence ID" value="GBE82687.1"/>
    <property type="molecule type" value="Genomic_DNA"/>
</dbReference>
<dbReference type="PANTHER" id="PTHR36845">
    <property type="entry name" value="HYDROLASE, PUTATIVE (AFU_ORTHOLOGUE AFUA_7G05090)-RELATED"/>
    <property type="match status" value="1"/>
</dbReference>
<evidence type="ECO:0000313" key="4">
    <source>
        <dbReference type="EMBL" id="GBE82687.1"/>
    </source>
</evidence>
<dbReference type="RefSeq" id="XP_027613600.1">
    <property type="nucleotide sequence ID" value="XM_027757799.1"/>
</dbReference>
<evidence type="ECO:0000256" key="2">
    <source>
        <dbReference type="ARBA" id="ARBA00038358"/>
    </source>
</evidence>
<sequence length="405" mass="44598">MLVLPALVLVLSLCKVHAAQCEPVLPPAELYSPLVAQKILRTALTEHEPAIYPQYTDRTAGDWIYFVPDLWTSGFFPATLYAMNTRAKLCHSKAGNTSQWLELGRQWSTAEVPLEHNNTVGHDVGFLSYPFVEELAVNPENETAINAVNTFATDLALRFSPIVGCTRSWDTADPTDFEVIIDNMMNLEVLFVSASLTGNNTLREIAISHATKTMENHIRPDGSSFHVVEYNATTGAVVARFTAQGYANNSTWSRGQAWGIYGFANMYMHTRETDFLNTSRRMASYFLTHLAADGIVPWDFNAPLNPPRPADSSAAMIAVNGLLLLSQQELLLNPPNVTGSAYYVHAALQVLRDNTELAWRPAWQSLLANGTVNNPAGENLTGIVYGDYFFVTAGNTLLSMDLATC</sequence>
<dbReference type="GO" id="GO:0052757">
    <property type="term" value="F:chondroitin hydrolase activity"/>
    <property type="evidence" value="ECO:0007669"/>
    <property type="project" value="TreeGrafter"/>
</dbReference>
<keyword evidence="3" id="KW-0732">Signal</keyword>
<reference evidence="4 5" key="1">
    <citation type="journal article" date="2018" name="Sci. Rep.">
        <title>Genome sequence of the cauliflower mushroom Sparassis crispa (Hanabiratake) and its association with beneficial usage.</title>
        <authorList>
            <person name="Kiyama R."/>
            <person name="Furutani Y."/>
            <person name="Kawaguchi K."/>
            <person name="Nakanishi T."/>
        </authorList>
    </citation>
    <scope>NUCLEOTIDE SEQUENCE [LARGE SCALE GENOMIC DNA]</scope>
</reference>